<feature type="active site" description="Proton acceptor" evidence="16">
    <location>
        <position position="109"/>
    </location>
</feature>
<reference evidence="17" key="2">
    <citation type="journal article" date="2021" name="PeerJ">
        <title>Extensive microbial diversity within the chicken gut microbiome revealed by metagenomics and culture.</title>
        <authorList>
            <person name="Gilroy R."/>
            <person name="Ravi A."/>
            <person name="Getino M."/>
            <person name="Pursley I."/>
            <person name="Horton D.L."/>
            <person name="Alikhan N.F."/>
            <person name="Baker D."/>
            <person name="Gharbi K."/>
            <person name="Hall N."/>
            <person name="Watson M."/>
            <person name="Adriaenssens E.M."/>
            <person name="Foster-Nyarko E."/>
            <person name="Jarju S."/>
            <person name="Secka A."/>
            <person name="Antonio M."/>
            <person name="Oren A."/>
            <person name="Chaudhuri R.R."/>
            <person name="La Ragione R."/>
            <person name="Hildebrand F."/>
            <person name="Pallen M.J."/>
        </authorList>
    </citation>
    <scope>NUCLEOTIDE SEQUENCE</scope>
    <source>
        <strain evidence="17">CHK178-757</strain>
    </source>
</reference>
<comment type="caution">
    <text evidence="16">Lacks conserved residue(s) required for the propagation of feature annotation.</text>
</comment>
<evidence type="ECO:0000256" key="5">
    <source>
        <dbReference type="ARBA" id="ARBA00011738"/>
    </source>
</evidence>
<dbReference type="NCBIfam" id="NF009855">
    <property type="entry name" value="PRK13321.1"/>
    <property type="match status" value="1"/>
</dbReference>
<comment type="function">
    <text evidence="16">Catalyzes the phosphorylation of pantothenate (Pan), the first step in CoA biosynthesis.</text>
</comment>
<dbReference type="InterPro" id="IPR004619">
    <property type="entry name" value="Type_III_PanK"/>
</dbReference>
<evidence type="ECO:0000256" key="12">
    <source>
        <dbReference type="ARBA" id="ARBA00022958"/>
    </source>
</evidence>
<reference evidence="17" key="1">
    <citation type="submission" date="2020-10" db="EMBL/GenBank/DDBJ databases">
        <authorList>
            <person name="Gilroy R."/>
        </authorList>
    </citation>
    <scope>NUCLEOTIDE SEQUENCE</scope>
    <source>
        <strain evidence="17">CHK178-757</strain>
    </source>
</reference>
<keyword evidence="7 16" id="KW-0963">Cytoplasm</keyword>
<dbReference type="NCBIfam" id="TIGR00671">
    <property type="entry name" value="baf"/>
    <property type="match status" value="1"/>
</dbReference>
<evidence type="ECO:0000256" key="2">
    <source>
        <dbReference type="ARBA" id="ARBA00001958"/>
    </source>
</evidence>
<evidence type="ECO:0000256" key="11">
    <source>
        <dbReference type="ARBA" id="ARBA00022840"/>
    </source>
</evidence>
<evidence type="ECO:0000256" key="13">
    <source>
        <dbReference type="ARBA" id="ARBA00022993"/>
    </source>
</evidence>
<name>A0A9D1F581_9FIRM</name>
<evidence type="ECO:0000256" key="1">
    <source>
        <dbReference type="ARBA" id="ARBA00001206"/>
    </source>
</evidence>
<protein>
    <recommendedName>
        <fullName evidence="15 16">Type III pantothenate kinase</fullName>
        <ecNumber evidence="6 16">2.7.1.33</ecNumber>
    </recommendedName>
    <alternativeName>
        <fullName evidence="16">PanK-III</fullName>
    </alternativeName>
    <alternativeName>
        <fullName evidence="16">Pantothenic acid kinase</fullName>
    </alternativeName>
</protein>
<dbReference type="InterPro" id="IPR043129">
    <property type="entry name" value="ATPase_NBD"/>
</dbReference>
<keyword evidence="13 16" id="KW-0173">Coenzyme A biosynthesis</keyword>
<dbReference type="Gene3D" id="3.30.420.40">
    <property type="match status" value="2"/>
</dbReference>
<comment type="similarity">
    <text evidence="14 16">Belongs to the type III pantothenate kinase family.</text>
</comment>
<accession>A0A9D1F581</accession>
<dbReference type="SUPFAM" id="SSF53067">
    <property type="entry name" value="Actin-like ATPase domain"/>
    <property type="match status" value="2"/>
</dbReference>
<keyword evidence="12 16" id="KW-0630">Potassium</keyword>
<comment type="pathway">
    <text evidence="4 16">Cofactor biosynthesis; coenzyme A biosynthesis; CoA from (R)-pantothenate: step 1/5.</text>
</comment>
<evidence type="ECO:0000256" key="9">
    <source>
        <dbReference type="ARBA" id="ARBA00022741"/>
    </source>
</evidence>
<dbReference type="HAMAP" id="MF_01274">
    <property type="entry name" value="Pantothen_kinase_3"/>
    <property type="match status" value="1"/>
</dbReference>
<dbReference type="CDD" id="cd24015">
    <property type="entry name" value="ASKHA_NBD_PanK-III"/>
    <property type="match status" value="1"/>
</dbReference>
<comment type="subcellular location">
    <subcellularLocation>
        <location evidence="3 16">Cytoplasm</location>
    </subcellularLocation>
</comment>
<dbReference type="GO" id="GO:0015937">
    <property type="term" value="P:coenzyme A biosynthetic process"/>
    <property type="evidence" value="ECO:0007669"/>
    <property type="project" value="UniProtKB-UniRule"/>
</dbReference>
<evidence type="ECO:0000256" key="3">
    <source>
        <dbReference type="ARBA" id="ARBA00004496"/>
    </source>
</evidence>
<organism evidence="17 18">
    <name type="scientific">Candidatus Scybalocola faecigallinarum</name>
    <dbReference type="NCBI Taxonomy" id="2840941"/>
    <lineage>
        <taxon>Bacteria</taxon>
        <taxon>Bacillati</taxon>
        <taxon>Bacillota</taxon>
        <taxon>Clostridia</taxon>
        <taxon>Lachnospirales</taxon>
        <taxon>Lachnospiraceae</taxon>
        <taxon>Lachnospiraceae incertae sedis</taxon>
        <taxon>Candidatus Scybalocola (ex Gilroy et al. 2021)</taxon>
    </lineage>
</organism>
<feature type="binding site" evidence="16">
    <location>
        <position position="184"/>
    </location>
    <ligand>
        <name>substrate</name>
    </ligand>
</feature>
<dbReference type="GO" id="GO:0005524">
    <property type="term" value="F:ATP binding"/>
    <property type="evidence" value="ECO:0007669"/>
    <property type="project" value="UniProtKB-UniRule"/>
</dbReference>
<comment type="caution">
    <text evidence="17">The sequence shown here is derived from an EMBL/GenBank/DDBJ whole genome shotgun (WGS) entry which is preliminary data.</text>
</comment>
<sequence>MIIVIDVGNTNITIGMFKGEKIVGNYRMTTQMARTSDEYGVMIREFLIDSGFKVSDVEDVVIASVVPNTMYSLNNAIKKYFHVTPIVVGPGIKTGIKIGAENPKEVGADLIVDAVAVREMYGGPAIVIDFGTATTYELVLEDGTLDSVVICPGIRLSAKALFSGTAKIPDIEIRKPKTILGKETTVCLQAGLFYGTIGQVEYIVSKMIEESGLKDVKVIATGGLGRIIANETDTIQIYDNKLTLHGLRLIRNRCRGISA</sequence>
<keyword evidence="9 16" id="KW-0547">Nucleotide-binding</keyword>
<evidence type="ECO:0000313" key="18">
    <source>
        <dbReference type="Proteomes" id="UP000823927"/>
    </source>
</evidence>
<keyword evidence="10 16" id="KW-0418">Kinase</keyword>
<feature type="binding site" evidence="16">
    <location>
        <begin position="107"/>
        <end position="110"/>
    </location>
    <ligand>
        <name>substrate</name>
    </ligand>
</feature>
<evidence type="ECO:0000256" key="6">
    <source>
        <dbReference type="ARBA" id="ARBA00012102"/>
    </source>
</evidence>
<comment type="cofactor">
    <cofactor evidence="2">
        <name>K(+)</name>
        <dbReference type="ChEBI" id="CHEBI:29103"/>
    </cofactor>
</comment>
<comment type="subunit">
    <text evidence="5 16">Homodimer.</text>
</comment>
<evidence type="ECO:0000256" key="7">
    <source>
        <dbReference type="ARBA" id="ARBA00022490"/>
    </source>
</evidence>
<comment type="cofactor">
    <cofactor evidence="16">
        <name>NH4(+)</name>
        <dbReference type="ChEBI" id="CHEBI:28938"/>
    </cofactor>
    <cofactor evidence="16">
        <name>K(+)</name>
        <dbReference type="ChEBI" id="CHEBI:29103"/>
    </cofactor>
    <text evidence="16">A monovalent cation. Ammonium or potassium.</text>
</comment>
<evidence type="ECO:0000256" key="8">
    <source>
        <dbReference type="ARBA" id="ARBA00022679"/>
    </source>
</evidence>
<dbReference type="GO" id="GO:0005737">
    <property type="term" value="C:cytoplasm"/>
    <property type="evidence" value="ECO:0007669"/>
    <property type="project" value="UniProtKB-SubCell"/>
</dbReference>
<dbReference type="PANTHER" id="PTHR34265">
    <property type="entry name" value="TYPE III PANTOTHENATE KINASE"/>
    <property type="match status" value="1"/>
</dbReference>
<dbReference type="AlphaFoldDB" id="A0A9D1F581"/>
<dbReference type="GO" id="GO:0004594">
    <property type="term" value="F:pantothenate kinase activity"/>
    <property type="evidence" value="ECO:0007669"/>
    <property type="project" value="UniProtKB-UniRule"/>
</dbReference>
<evidence type="ECO:0000256" key="15">
    <source>
        <dbReference type="ARBA" id="ARBA00040883"/>
    </source>
</evidence>
<keyword evidence="16" id="KW-0479">Metal-binding</keyword>
<dbReference type="PANTHER" id="PTHR34265:SF1">
    <property type="entry name" value="TYPE III PANTOTHENATE KINASE"/>
    <property type="match status" value="1"/>
</dbReference>
<feature type="binding site" evidence="16">
    <location>
        <position position="132"/>
    </location>
    <ligand>
        <name>ATP</name>
        <dbReference type="ChEBI" id="CHEBI:30616"/>
    </ligand>
</feature>
<gene>
    <name evidence="16" type="primary">coaX</name>
    <name evidence="17" type="ORF">IAB46_09085</name>
</gene>
<evidence type="ECO:0000256" key="10">
    <source>
        <dbReference type="ARBA" id="ARBA00022777"/>
    </source>
</evidence>
<dbReference type="EC" id="2.7.1.33" evidence="6 16"/>
<evidence type="ECO:0000256" key="16">
    <source>
        <dbReference type="HAMAP-Rule" id="MF_01274"/>
    </source>
</evidence>
<evidence type="ECO:0000313" key="17">
    <source>
        <dbReference type="EMBL" id="HIS47689.1"/>
    </source>
</evidence>
<feature type="binding site" evidence="16">
    <location>
        <position position="129"/>
    </location>
    <ligand>
        <name>K(+)</name>
        <dbReference type="ChEBI" id="CHEBI:29103"/>
    </ligand>
</feature>
<proteinExistence type="inferred from homology"/>
<dbReference type="GO" id="GO:0046872">
    <property type="term" value="F:metal ion binding"/>
    <property type="evidence" value="ECO:0007669"/>
    <property type="project" value="UniProtKB-KW"/>
</dbReference>
<keyword evidence="11 16" id="KW-0067">ATP-binding</keyword>
<evidence type="ECO:0000256" key="4">
    <source>
        <dbReference type="ARBA" id="ARBA00005225"/>
    </source>
</evidence>
<feature type="binding site" evidence="16">
    <location>
        <begin position="6"/>
        <end position="13"/>
    </location>
    <ligand>
        <name>ATP</name>
        <dbReference type="ChEBI" id="CHEBI:30616"/>
    </ligand>
</feature>
<keyword evidence="8 16" id="KW-0808">Transferase</keyword>
<evidence type="ECO:0000256" key="14">
    <source>
        <dbReference type="ARBA" id="ARBA00038036"/>
    </source>
</evidence>
<dbReference type="Proteomes" id="UP000823927">
    <property type="component" value="Unassembled WGS sequence"/>
</dbReference>
<dbReference type="Pfam" id="PF03309">
    <property type="entry name" value="Pan_kinase"/>
    <property type="match status" value="1"/>
</dbReference>
<dbReference type="EMBL" id="DVIT01000031">
    <property type="protein sequence ID" value="HIS47689.1"/>
    <property type="molecule type" value="Genomic_DNA"/>
</dbReference>
<comment type="catalytic activity">
    <reaction evidence="1 16">
        <text>(R)-pantothenate + ATP = (R)-4'-phosphopantothenate + ADP + H(+)</text>
        <dbReference type="Rhea" id="RHEA:16373"/>
        <dbReference type="ChEBI" id="CHEBI:10986"/>
        <dbReference type="ChEBI" id="CHEBI:15378"/>
        <dbReference type="ChEBI" id="CHEBI:29032"/>
        <dbReference type="ChEBI" id="CHEBI:30616"/>
        <dbReference type="ChEBI" id="CHEBI:456216"/>
        <dbReference type="EC" id="2.7.1.33"/>
    </reaction>
</comment>